<gene>
    <name evidence="1" type="ORF">TorRG33x02_033120</name>
</gene>
<dbReference type="STRING" id="63057.A0A2P5FSD5"/>
<dbReference type="PANTHER" id="PTHR33526:SF4">
    <property type="entry name" value="OS07G0123800 PROTEIN"/>
    <property type="match status" value="1"/>
</dbReference>
<dbReference type="FunCoup" id="A0A2P5FSD5">
    <property type="interactions" value="131"/>
</dbReference>
<dbReference type="InterPro" id="IPR016972">
    <property type="entry name" value="UCP031279"/>
</dbReference>
<dbReference type="InParanoid" id="A0A2P5FSD5"/>
<accession>A0A2P5FSD5</accession>
<name>A0A2P5FSD5_TREOI</name>
<protein>
    <submittedName>
        <fullName evidence="1">Uncharacterized protein</fullName>
    </submittedName>
</protein>
<reference evidence="2" key="1">
    <citation type="submission" date="2016-06" db="EMBL/GenBank/DDBJ databases">
        <title>Parallel loss of symbiosis genes in relatives of nitrogen-fixing non-legume Parasponia.</title>
        <authorList>
            <person name="Van Velzen R."/>
            <person name="Holmer R."/>
            <person name="Bu F."/>
            <person name="Rutten L."/>
            <person name="Van Zeijl A."/>
            <person name="Liu W."/>
            <person name="Santuari L."/>
            <person name="Cao Q."/>
            <person name="Sharma T."/>
            <person name="Shen D."/>
            <person name="Roswanjaya Y."/>
            <person name="Wardhani T."/>
            <person name="Kalhor M.S."/>
            <person name="Jansen J."/>
            <person name="Van den Hoogen J."/>
            <person name="Gungor B."/>
            <person name="Hartog M."/>
            <person name="Hontelez J."/>
            <person name="Verver J."/>
            <person name="Yang W.-C."/>
            <person name="Schijlen E."/>
            <person name="Repin R."/>
            <person name="Schilthuizen M."/>
            <person name="Schranz E."/>
            <person name="Heidstra R."/>
            <person name="Miyata K."/>
            <person name="Fedorova E."/>
            <person name="Kohlen W."/>
            <person name="Bisseling T."/>
            <person name="Smit S."/>
            <person name="Geurts R."/>
        </authorList>
    </citation>
    <scope>NUCLEOTIDE SEQUENCE [LARGE SCALE GENOMIC DNA]</scope>
    <source>
        <strain evidence="2">cv. RG33-2</strain>
    </source>
</reference>
<keyword evidence="2" id="KW-1185">Reference proteome</keyword>
<sequence>MAKIKGGKESRIIRIMKAPLRALVKARDFYIKSMTECSCRFDYGTVIGCPTAQATTLPRSFSSSSTRSTNSTDDYRELVKAASTNSLGNRIDLADFVKKQQVQQQAIRKSPANNLPRSRSIGFGRIDEDKPCEFEETVKVKTDSYPRSRSHALHKRTMF</sequence>
<organism evidence="1 2">
    <name type="scientific">Trema orientale</name>
    <name type="common">Charcoal tree</name>
    <name type="synonym">Celtis orientalis</name>
    <dbReference type="NCBI Taxonomy" id="63057"/>
    <lineage>
        <taxon>Eukaryota</taxon>
        <taxon>Viridiplantae</taxon>
        <taxon>Streptophyta</taxon>
        <taxon>Embryophyta</taxon>
        <taxon>Tracheophyta</taxon>
        <taxon>Spermatophyta</taxon>
        <taxon>Magnoliopsida</taxon>
        <taxon>eudicotyledons</taxon>
        <taxon>Gunneridae</taxon>
        <taxon>Pentapetalae</taxon>
        <taxon>rosids</taxon>
        <taxon>fabids</taxon>
        <taxon>Rosales</taxon>
        <taxon>Cannabaceae</taxon>
        <taxon>Trema</taxon>
    </lineage>
</organism>
<comment type="caution">
    <text evidence="1">The sequence shown here is derived from an EMBL/GenBank/DDBJ whole genome shotgun (WGS) entry which is preliminary data.</text>
</comment>
<evidence type="ECO:0000313" key="2">
    <source>
        <dbReference type="Proteomes" id="UP000237000"/>
    </source>
</evidence>
<dbReference type="OrthoDB" id="694638at2759"/>
<dbReference type="PANTHER" id="PTHR33526">
    <property type="entry name" value="OS07G0123800 PROTEIN"/>
    <property type="match status" value="1"/>
</dbReference>
<dbReference type="Proteomes" id="UP000237000">
    <property type="component" value="Unassembled WGS sequence"/>
</dbReference>
<dbReference type="PIRSF" id="PIRSF031279">
    <property type="entry name" value="UCP031279"/>
    <property type="match status" value="1"/>
</dbReference>
<dbReference type="EMBL" id="JXTC01000011">
    <property type="protein sequence ID" value="POO00681.1"/>
    <property type="molecule type" value="Genomic_DNA"/>
</dbReference>
<dbReference type="AlphaFoldDB" id="A0A2P5FSD5"/>
<proteinExistence type="predicted"/>
<evidence type="ECO:0000313" key="1">
    <source>
        <dbReference type="EMBL" id="POO00681.1"/>
    </source>
</evidence>